<accession>A0A8J6I1B8</accession>
<name>A0A8J6I1B8_9FIRM</name>
<evidence type="ECO:0000313" key="2">
    <source>
        <dbReference type="Proteomes" id="UP000657177"/>
    </source>
</evidence>
<protein>
    <submittedName>
        <fullName evidence="1">Uncharacterized protein</fullName>
    </submittedName>
</protein>
<keyword evidence="2" id="KW-1185">Reference proteome</keyword>
<comment type="caution">
    <text evidence="1">The sequence shown here is derived from an EMBL/GenBank/DDBJ whole genome shotgun (WGS) entry which is preliminary data.</text>
</comment>
<dbReference type="AlphaFoldDB" id="A0A8J6I1B8"/>
<proteinExistence type="predicted"/>
<gene>
    <name evidence="1" type="ORF">G5B42_10340</name>
</gene>
<dbReference type="EMBL" id="JAAKDE010000027">
    <property type="protein sequence ID" value="MBA2133930.1"/>
    <property type="molecule type" value="Genomic_DNA"/>
</dbReference>
<reference evidence="1" key="1">
    <citation type="submission" date="2020-06" db="EMBL/GenBank/DDBJ databases">
        <title>Novel chitinolytic bacterium.</title>
        <authorList>
            <person name="Ungkulpasvich U."/>
            <person name="Kosugi A."/>
            <person name="Uke A."/>
        </authorList>
    </citation>
    <scope>NUCLEOTIDE SEQUENCE</scope>
    <source>
        <strain evidence="1">UUS1-1</strain>
    </source>
</reference>
<dbReference type="Proteomes" id="UP000657177">
    <property type="component" value="Unassembled WGS sequence"/>
</dbReference>
<evidence type="ECO:0000313" key="1">
    <source>
        <dbReference type="EMBL" id="MBA2133930.1"/>
    </source>
</evidence>
<organism evidence="1 2">
    <name type="scientific">Capillibacterium thermochitinicola</name>
    <dbReference type="NCBI Taxonomy" id="2699427"/>
    <lineage>
        <taxon>Bacteria</taxon>
        <taxon>Bacillati</taxon>
        <taxon>Bacillota</taxon>
        <taxon>Capillibacterium</taxon>
    </lineage>
</organism>
<sequence length="85" mass="9460">MLVALEKIFLNYHTFIFGSFINCNDGSFILLPELNYNAADNLEVILGSVVPCGKKGSEFNGTWEVNGEKIEVLKPSIYVQAKLSF</sequence>